<evidence type="ECO:0000313" key="2">
    <source>
        <dbReference type="Proteomes" id="UP000000361"/>
    </source>
</evidence>
<dbReference type="Proteomes" id="UP000000361">
    <property type="component" value="Chromosome 1"/>
</dbReference>
<reference evidence="2" key="1">
    <citation type="submission" date="2006-12" db="EMBL/GenBank/DDBJ databases">
        <title>Complete sequence of chromosome 1 of Paracoccus denitrificans PD1222.</title>
        <authorList>
            <person name="Copeland A."/>
            <person name="Lucas S."/>
            <person name="Lapidus A."/>
            <person name="Barry K."/>
            <person name="Detter J.C."/>
            <person name="Glavina del Rio T."/>
            <person name="Hammon N."/>
            <person name="Israni S."/>
            <person name="Dalin E."/>
            <person name="Tice H."/>
            <person name="Pitluck S."/>
            <person name="Munk A.C."/>
            <person name="Brettin T."/>
            <person name="Bruce D."/>
            <person name="Han C."/>
            <person name="Tapia R."/>
            <person name="Gilna P."/>
            <person name="Schmutz J."/>
            <person name="Larimer F."/>
            <person name="Land M."/>
            <person name="Hauser L."/>
            <person name="Kyrpides N."/>
            <person name="Lykidis A."/>
            <person name="Spiro S."/>
            <person name="Richardson D.J."/>
            <person name="Moir J.W.B."/>
            <person name="Ferguson S.J."/>
            <person name="van Spanning R.J.M."/>
            <person name="Richardson P."/>
        </authorList>
    </citation>
    <scope>NUCLEOTIDE SEQUENCE [LARGE SCALE GENOMIC DNA]</scope>
    <source>
        <strain evidence="2">Pd 1222</strain>
    </source>
</reference>
<dbReference type="AlphaFoldDB" id="A1B4Q8"/>
<protein>
    <submittedName>
        <fullName evidence="1">Uncharacterized protein</fullName>
    </submittedName>
</protein>
<keyword evidence="2" id="KW-1185">Reference proteome</keyword>
<organism evidence="1 2">
    <name type="scientific">Paracoccus denitrificans (strain Pd 1222)</name>
    <dbReference type="NCBI Taxonomy" id="318586"/>
    <lineage>
        <taxon>Bacteria</taxon>
        <taxon>Pseudomonadati</taxon>
        <taxon>Pseudomonadota</taxon>
        <taxon>Alphaproteobacteria</taxon>
        <taxon>Rhodobacterales</taxon>
        <taxon>Paracoccaceae</taxon>
        <taxon>Paracoccus</taxon>
    </lineage>
</organism>
<sequence>MISPEFKWISRSSPSRVYRSTSVFRNGRRTVLGPSNRIADSSTTRLAPSSFEIMVTAITSLPQMPGWIEAGTSIQSQAIGFYSQGFRPNLTCA</sequence>
<evidence type="ECO:0000313" key="1">
    <source>
        <dbReference type="EMBL" id="ABL70502.1"/>
    </source>
</evidence>
<dbReference type="HOGENOM" id="CLU_2396949_0_0_5"/>
<gene>
    <name evidence="1" type="ordered locus">Pden_2414</name>
</gene>
<dbReference type="EnsemblBacteria" id="ABL70502">
    <property type="protein sequence ID" value="ABL70502"/>
    <property type="gene ID" value="Pden_2414"/>
</dbReference>
<name>A1B4Q8_PARDP</name>
<accession>A1B4Q8</accession>
<proteinExistence type="predicted"/>
<dbReference type="EMBL" id="CP000489">
    <property type="protein sequence ID" value="ABL70502.1"/>
    <property type="molecule type" value="Genomic_DNA"/>
</dbReference>
<dbReference type="KEGG" id="pde:Pden_2414"/>